<evidence type="ECO:0000313" key="4">
    <source>
        <dbReference type="EMBL" id="KAJ3117812.1"/>
    </source>
</evidence>
<keyword evidence="2" id="KW-0175">Coiled coil</keyword>
<evidence type="ECO:0000256" key="2">
    <source>
        <dbReference type="SAM" id="Coils"/>
    </source>
</evidence>
<name>A0AAD5XFE0_9FUNG</name>
<dbReference type="AlphaFoldDB" id="A0AAD5XFE0"/>
<comment type="similarity">
    <text evidence="1">Belongs to the complex I NDUFA12 subunit family.</text>
</comment>
<dbReference type="Proteomes" id="UP001211907">
    <property type="component" value="Unassembled WGS sequence"/>
</dbReference>
<dbReference type="EMBL" id="JADGJH010001150">
    <property type="protein sequence ID" value="KAJ3117812.1"/>
    <property type="molecule type" value="Genomic_DNA"/>
</dbReference>
<dbReference type="InterPro" id="IPR052618">
    <property type="entry name" value="ComplexI_NDUFA12"/>
</dbReference>
<dbReference type="GO" id="GO:0045271">
    <property type="term" value="C:respiratory chain complex I"/>
    <property type="evidence" value="ECO:0007669"/>
    <property type="project" value="InterPro"/>
</dbReference>
<evidence type="ECO:0000256" key="3">
    <source>
        <dbReference type="SAM" id="MobiDB-lite"/>
    </source>
</evidence>
<dbReference type="GO" id="GO:0032981">
    <property type="term" value="P:mitochondrial respiratory chain complex I assembly"/>
    <property type="evidence" value="ECO:0007669"/>
    <property type="project" value="TreeGrafter"/>
</dbReference>
<dbReference type="GO" id="GO:0005739">
    <property type="term" value="C:mitochondrion"/>
    <property type="evidence" value="ECO:0007669"/>
    <property type="project" value="TreeGrafter"/>
</dbReference>
<reference evidence="4" key="1">
    <citation type="submission" date="2020-05" db="EMBL/GenBank/DDBJ databases">
        <title>Phylogenomic resolution of chytrid fungi.</title>
        <authorList>
            <person name="Stajich J.E."/>
            <person name="Amses K."/>
            <person name="Simmons R."/>
            <person name="Seto K."/>
            <person name="Myers J."/>
            <person name="Bonds A."/>
            <person name="Quandt C.A."/>
            <person name="Barry K."/>
            <person name="Liu P."/>
            <person name="Grigoriev I."/>
            <person name="Longcore J.E."/>
            <person name="James T.Y."/>
        </authorList>
    </citation>
    <scope>NUCLEOTIDE SEQUENCE</scope>
    <source>
        <strain evidence="4">JEL0513</strain>
    </source>
</reference>
<dbReference type="PANTHER" id="PTHR32470:SF2">
    <property type="entry name" value="NADH DEHYDROGENASE [UBIQUINONE] 1 ALPHA SUBCOMPLEX ASSEMBLY FACTOR 2"/>
    <property type="match status" value="1"/>
</dbReference>
<dbReference type="InterPro" id="IPR007763">
    <property type="entry name" value="NDUFA12"/>
</dbReference>
<dbReference type="Pfam" id="PF05071">
    <property type="entry name" value="NDUFA12"/>
    <property type="match status" value="1"/>
</dbReference>
<dbReference type="PANTHER" id="PTHR32470">
    <property type="entry name" value="ADH DEHYDROGENASE [UBIQUINONE] 1 ALPHA SUBCOMPLEX ASSEMBLY FACTOR 2"/>
    <property type="match status" value="1"/>
</dbReference>
<keyword evidence="5" id="KW-1185">Reference proteome</keyword>
<evidence type="ECO:0000256" key="1">
    <source>
        <dbReference type="ARBA" id="ARBA00007355"/>
    </source>
</evidence>
<accession>A0AAD5XFE0</accession>
<protein>
    <recommendedName>
        <fullName evidence="6">NADH dehydrogenase [ubiquinone] 1 alpha subcomplex subunit</fullName>
    </recommendedName>
</protein>
<evidence type="ECO:0008006" key="6">
    <source>
        <dbReference type="Google" id="ProtNLM"/>
    </source>
</evidence>
<comment type="caution">
    <text evidence="4">The sequence shown here is derived from an EMBL/GenBank/DDBJ whole genome shotgun (WGS) entry which is preliminary data.</text>
</comment>
<feature type="coiled-coil region" evidence="2">
    <location>
        <begin position="74"/>
        <end position="113"/>
    </location>
</feature>
<organism evidence="4 5">
    <name type="scientific">Physocladia obscura</name>
    <dbReference type="NCBI Taxonomy" id="109957"/>
    <lineage>
        <taxon>Eukaryota</taxon>
        <taxon>Fungi</taxon>
        <taxon>Fungi incertae sedis</taxon>
        <taxon>Chytridiomycota</taxon>
        <taxon>Chytridiomycota incertae sedis</taxon>
        <taxon>Chytridiomycetes</taxon>
        <taxon>Chytridiales</taxon>
        <taxon>Chytriomycetaceae</taxon>
        <taxon>Physocladia</taxon>
    </lineage>
</organism>
<evidence type="ECO:0000313" key="5">
    <source>
        <dbReference type="Proteomes" id="UP001211907"/>
    </source>
</evidence>
<gene>
    <name evidence="4" type="ORF">HK100_000745</name>
</gene>
<sequence length="145" mass="16790">MRPWRREKLVGSDPKGLFLFFEAPPIHDGSLSKTRRTLEYIKGNQKEYFTEDVPVQWMAWLRHTRDYPPSHEEIAIAEAQKERTLRLAKEIEKKDAEMRIREAESTAALLAESAAKQIRVNAPPRDSTIDGPEAWIPIPAERKLK</sequence>
<proteinExistence type="inferred from homology"/>
<feature type="region of interest" description="Disordered" evidence="3">
    <location>
        <begin position="113"/>
        <end position="134"/>
    </location>
</feature>